<accession>A0A5A7PRJ5</accession>
<dbReference type="PANTHER" id="PTHR48050">
    <property type="entry name" value="STEROL 3-BETA-GLUCOSYLTRANSFERASE"/>
    <property type="match status" value="1"/>
</dbReference>
<gene>
    <name evidence="1" type="ORF">STAS_11534</name>
</gene>
<keyword evidence="1" id="KW-0808">Transferase</keyword>
<protein>
    <submittedName>
        <fullName evidence="1">UDP-Glycosyltransferase superfamily protein</fullName>
    </submittedName>
</protein>
<dbReference type="GO" id="GO:0016740">
    <property type="term" value="F:transferase activity"/>
    <property type="evidence" value="ECO:0007669"/>
    <property type="project" value="UniProtKB-KW"/>
</dbReference>
<dbReference type="OrthoDB" id="5835829at2759"/>
<dbReference type="InterPro" id="IPR050426">
    <property type="entry name" value="Glycosyltransferase_28"/>
</dbReference>
<keyword evidence="2" id="KW-1185">Reference proteome</keyword>
<dbReference type="PANTHER" id="PTHR48050:SF13">
    <property type="entry name" value="STEROL 3-BETA-GLUCOSYLTRANSFERASE UGT80A2"/>
    <property type="match status" value="1"/>
</dbReference>
<dbReference type="EMBL" id="BKCP01004961">
    <property type="protein sequence ID" value="GER35268.1"/>
    <property type="molecule type" value="Genomic_DNA"/>
</dbReference>
<dbReference type="SUPFAM" id="SSF53756">
    <property type="entry name" value="UDP-Glycosyltransferase/glycogen phosphorylase"/>
    <property type="match status" value="1"/>
</dbReference>
<comment type="caution">
    <text evidence="1">The sequence shown here is derived from an EMBL/GenBank/DDBJ whole genome shotgun (WGS) entry which is preliminary data.</text>
</comment>
<dbReference type="Proteomes" id="UP000325081">
    <property type="component" value="Unassembled WGS sequence"/>
</dbReference>
<evidence type="ECO:0000313" key="1">
    <source>
        <dbReference type="EMBL" id="GER35268.1"/>
    </source>
</evidence>
<evidence type="ECO:0000313" key="2">
    <source>
        <dbReference type="Proteomes" id="UP000325081"/>
    </source>
</evidence>
<sequence length="273" mass="31000">MPPGRQDAANERRDATFNDLFQQIDYRFQQLDIRFMDWFADLSSGIENLYELCRGPPWCARGSSMRKWRSCSRRGAPSAISTTATRRCRLRGDHLRGGSLREWPTLPVETKLVVAHNNQDVRQQDCDQPFGGESVHARGVGPTPIRVEDFSLHKLVDAIICMLHPEVNQSAIELAKATKDDDGVILTRHEKYFQVIDHSGGVEFLSFMMPRGVWFGSRVLCCVGRLEWTVGDIQPLCLTGKNNRVLPRIRHHTPATGAHRLRGQSLPNWGRMV</sequence>
<reference evidence="2" key="1">
    <citation type="journal article" date="2019" name="Curr. Biol.">
        <title>Genome Sequence of Striga asiatica Provides Insight into the Evolution of Plant Parasitism.</title>
        <authorList>
            <person name="Yoshida S."/>
            <person name="Kim S."/>
            <person name="Wafula E.K."/>
            <person name="Tanskanen J."/>
            <person name="Kim Y.M."/>
            <person name="Honaas L."/>
            <person name="Yang Z."/>
            <person name="Spallek T."/>
            <person name="Conn C.E."/>
            <person name="Ichihashi Y."/>
            <person name="Cheong K."/>
            <person name="Cui S."/>
            <person name="Der J.P."/>
            <person name="Gundlach H."/>
            <person name="Jiao Y."/>
            <person name="Hori C."/>
            <person name="Ishida J.K."/>
            <person name="Kasahara H."/>
            <person name="Kiba T."/>
            <person name="Kim M.S."/>
            <person name="Koo N."/>
            <person name="Laohavisit A."/>
            <person name="Lee Y.H."/>
            <person name="Lumba S."/>
            <person name="McCourt P."/>
            <person name="Mortimer J.C."/>
            <person name="Mutuku J.M."/>
            <person name="Nomura T."/>
            <person name="Sasaki-Sekimoto Y."/>
            <person name="Seto Y."/>
            <person name="Wang Y."/>
            <person name="Wakatake T."/>
            <person name="Sakakibara H."/>
            <person name="Demura T."/>
            <person name="Yamaguchi S."/>
            <person name="Yoneyama K."/>
            <person name="Manabe R.I."/>
            <person name="Nelson D.C."/>
            <person name="Schulman A.H."/>
            <person name="Timko M.P."/>
            <person name="dePamphilis C.W."/>
            <person name="Choi D."/>
            <person name="Shirasu K."/>
        </authorList>
    </citation>
    <scope>NUCLEOTIDE SEQUENCE [LARGE SCALE GENOMIC DNA]</scope>
    <source>
        <strain evidence="2">cv. UVA1</strain>
    </source>
</reference>
<organism evidence="1 2">
    <name type="scientific">Striga asiatica</name>
    <name type="common">Asiatic witchweed</name>
    <name type="synonym">Buchnera asiatica</name>
    <dbReference type="NCBI Taxonomy" id="4170"/>
    <lineage>
        <taxon>Eukaryota</taxon>
        <taxon>Viridiplantae</taxon>
        <taxon>Streptophyta</taxon>
        <taxon>Embryophyta</taxon>
        <taxon>Tracheophyta</taxon>
        <taxon>Spermatophyta</taxon>
        <taxon>Magnoliopsida</taxon>
        <taxon>eudicotyledons</taxon>
        <taxon>Gunneridae</taxon>
        <taxon>Pentapetalae</taxon>
        <taxon>asterids</taxon>
        <taxon>lamiids</taxon>
        <taxon>Lamiales</taxon>
        <taxon>Orobanchaceae</taxon>
        <taxon>Buchnereae</taxon>
        <taxon>Striga</taxon>
    </lineage>
</organism>
<name>A0A5A7PRJ5_STRAF</name>
<dbReference type="AlphaFoldDB" id="A0A5A7PRJ5"/>
<proteinExistence type="predicted"/>